<protein>
    <recommendedName>
        <fullName evidence="7">HSF-type DNA-binding domain-containing protein</fullName>
    </recommendedName>
</protein>
<feature type="region of interest" description="Disordered" evidence="6">
    <location>
        <begin position="131"/>
        <end position="178"/>
    </location>
</feature>
<dbReference type="PRINTS" id="PR00056">
    <property type="entry name" value="HSFDOMAIN"/>
</dbReference>
<gene>
    <name evidence="8" type="ORF">GALMADRAFT_133674</name>
</gene>
<dbReference type="SMART" id="SM00415">
    <property type="entry name" value="HSF"/>
    <property type="match status" value="1"/>
</dbReference>
<evidence type="ECO:0000256" key="3">
    <source>
        <dbReference type="ARBA" id="ARBA00023242"/>
    </source>
</evidence>
<accession>A0A067TM91</accession>
<evidence type="ECO:0000313" key="9">
    <source>
        <dbReference type="Proteomes" id="UP000027222"/>
    </source>
</evidence>
<dbReference type="GO" id="GO:0005634">
    <property type="term" value="C:nucleus"/>
    <property type="evidence" value="ECO:0007669"/>
    <property type="project" value="UniProtKB-SubCell"/>
</dbReference>
<feature type="coiled-coil region" evidence="5">
    <location>
        <begin position="195"/>
        <end position="222"/>
    </location>
</feature>
<evidence type="ECO:0000256" key="6">
    <source>
        <dbReference type="SAM" id="MobiDB-lite"/>
    </source>
</evidence>
<sequence>MSHNEDDIDVCDDMLASAGRSPPPPDLLASTTDLEFARKLYDMLEDSSVQGIICWGPLRDRFIVKDRVEFITSVLPRILDQSSFASFVRQLNEYGFKEVRDRERDWAGEHTSTFYHQDFHGDRRDDLQKIKRKPESTKDSWSDTSSGSLPSEKCLSNAGSSSYTSSSDSRPYGLSSDSEVGETFSLSHSYTPPSRASMKITVDHLREEKEDLQGRILHLEMDHEKMGAQMAAMGRDVAQQHGQLLVLLSLLGTINVNKFGSIWKALANVVDSRAPESLRLLQGAKGAILDIARVDVSI</sequence>
<feature type="compositionally biased region" description="Low complexity" evidence="6">
    <location>
        <begin position="156"/>
        <end position="169"/>
    </location>
</feature>
<evidence type="ECO:0000256" key="4">
    <source>
        <dbReference type="RuleBase" id="RU004020"/>
    </source>
</evidence>
<evidence type="ECO:0000256" key="5">
    <source>
        <dbReference type="SAM" id="Coils"/>
    </source>
</evidence>
<dbReference type="InterPro" id="IPR000232">
    <property type="entry name" value="HSF_DNA-bd"/>
</dbReference>
<dbReference type="Proteomes" id="UP000027222">
    <property type="component" value="Unassembled WGS sequence"/>
</dbReference>
<evidence type="ECO:0000259" key="7">
    <source>
        <dbReference type="SMART" id="SM00415"/>
    </source>
</evidence>
<dbReference type="PANTHER" id="PTHR10015">
    <property type="entry name" value="HEAT SHOCK TRANSCRIPTION FACTOR"/>
    <property type="match status" value="1"/>
</dbReference>
<evidence type="ECO:0000256" key="2">
    <source>
        <dbReference type="ARBA" id="ARBA00023125"/>
    </source>
</evidence>
<dbReference type="InterPro" id="IPR036388">
    <property type="entry name" value="WH-like_DNA-bd_sf"/>
</dbReference>
<dbReference type="Pfam" id="PF00447">
    <property type="entry name" value="HSF_DNA-bind"/>
    <property type="match status" value="1"/>
</dbReference>
<dbReference type="GO" id="GO:0003700">
    <property type="term" value="F:DNA-binding transcription factor activity"/>
    <property type="evidence" value="ECO:0007669"/>
    <property type="project" value="InterPro"/>
</dbReference>
<dbReference type="InterPro" id="IPR036390">
    <property type="entry name" value="WH_DNA-bd_sf"/>
</dbReference>
<keyword evidence="2" id="KW-0238">DNA-binding</keyword>
<dbReference type="PANTHER" id="PTHR10015:SF206">
    <property type="entry name" value="HSF-TYPE DNA-BINDING DOMAIN-CONTAINING PROTEIN"/>
    <property type="match status" value="1"/>
</dbReference>
<dbReference type="SUPFAM" id="SSF46785">
    <property type="entry name" value="Winged helix' DNA-binding domain"/>
    <property type="match status" value="1"/>
</dbReference>
<name>A0A067TM91_GALM3</name>
<organism evidence="8 9">
    <name type="scientific">Galerina marginata (strain CBS 339.88)</name>
    <dbReference type="NCBI Taxonomy" id="685588"/>
    <lineage>
        <taxon>Eukaryota</taxon>
        <taxon>Fungi</taxon>
        <taxon>Dikarya</taxon>
        <taxon>Basidiomycota</taxon>
        <taxon>Agaricomycotina</taxon>
        <taxon>Agaricomycetes</taxon>
        <taxon>Agaricomycetidae</taxon>
        <taxon>Agaricales</taxon>
        <taxon>Agaricineae</taxon>
        <taxon>Strophariaceae</taxon>
        <taxon>Galerina</taxon>
    </lineage>
</organism>
<keyword evidence="9" id="KW-1185">Reference proteome</keyword>
<dbReference type="STRING" id="685588.A0A067TM91"/>
<comment type="subcellular location">
    <subcellularLocation>
        <location evidence="1">Nucleus</location>
    </subcellularLocation>
</comment>
<keyword evidence="3" id="KW-0539">Nucleus</keyword>
<dbReference type="AlphaFoldDB" id="A0A067TM91"/>
<dbReference type="OrthoDB" id="60033at2759"/>
<reference evidence="9" key="1">
    <citation type="journal article" date="2014" name="Proc. Natl. Acad. Sci. U.S.A.">
        <title>Extensive sampling of basidiomycete genomes demonstrates inadequacy of the white-rot/brown-rot paradigm for wood decay fungi.</title>
        <authorList>
            <person name="Riley R."/>
            <person name="Salamov A.A."/>
            <person name="Brown D.W."/>
            <person name="Nagy L.G."/>
            <person name="Floudas D."/>
            <person name="Held B.W."/>
            <person name="Levasseur A."/>
            <person name="Lombard V."/>
            <person name="Morin E."/>
            <person name="Otillar R."/>
            <person name="Lindquist E.A."/>
            <person name="Sun H."/>
            <person name="LaButti K.M."/>
            <person name="Schmutz J."/>
            <person name="Jabbour D."/>
            <person name="Luo H."/>
            <person name="Baker S.E."/>
            <person name="Pisabarro A.G."/>
            <person name="Walton J.D."/>
            <person name="Blanchette R.A."/>
            <person name="Henrissat B."/>
            <person name="Martin F."/>
            <person name="Cullen D."/>
            <person name="Hibbett D.S."/>
            <person name="Grigoriev I.V."/>
        </authorList>
    </citation>
    <scope>NUCLEOTIDE SEQUENCE [LARGE SCALE GENOMIC DNA]</scope>
    <source>
        <strain evidence="9">CBS 339.88</strain>
    </source>
</reference>
<feature type="domain" description="HSF-type DNA-binding" evidence="7">
    <location>
        <begin position="35"/>
        <end position="133"/>
    </location>
</feature>
<dbReference type="GO" id="GO:0043565">
    <property type="term" value="F:sequence-specific DNA binding"/>
    <property type="evidence" value="ECO:0007669"/>
    <property type="project" value="InterPro"/>
</dbReference>
<evidence type="ECO:0000256" key="1">
    <source>
        <dbReference type="ARBA" id="ARBA00004123"/>
    </source>
</evidence>
<comment type="similarity">
    <text evidence="4">Belongs to the HSF family.</text>
</comment>
<keyword evidence="5" id="KW-0175">Coiled coil</keyword>
<proteinExistence type="inferred from homology"/>
<feature type="compositionally biased region" description="Basic and acidic residues" evidence="6">
    <location>
        <begin position="131"/>
        <end position="141"/>
    </location>
</feature>
<evidence type="ECO:0000313" key="8">
    <source>
        <dbReference type="EMBL" id="KDR84350.1"/>
    </source>
</evidence>
<dbReference type="Gene3D" id="1.10.10.10">
    <property type="entry name" value="Winged helix-like DNA-binding domain superfamily/Winged helix DNA-binding domain"/>
    <property type="match status" value="1"/>
</dbReference>
<dbReference type="EMBL" id="KL142368">
    <property type="protein sequence ID" value="KDR84350.1"/>
    <property type="molecule type" value="Genomic_DNA"/>
</dbReference>
<dbReference type="HOGENOM" id="CLU_030308_8_0_1"/>